<dbReference type="CDD" id="cd02042">
    <property type="entry name" value="ParAB_family"/>
    <property type="match status" value="1"/>
</dbReference>
<dbReference type="InterPro" id="IPR027417">
    <property type="entry name" value="P-loop_NTPase"/>
</dbReference>
<dbReference type="InterPro" id="IPR017818">
    <property type="entry name" value="Plasmid_partition_RepA"/>
</dbReference>
<keyword evidence="2" id="KW-0614">Plasmid</keyword>
<dbReference type="RefSeq" id="WP_020952546.1">
    <property type="nucleotide sequence ID" value="NC_022050.1"/>
</dbReference>
<dbReference type="SUPFAM" id="SSF52540">
    <property type="entry name" value="P-loop containing nucleoside triphosphate hydrolases"/>
    <property type="match status" value="1"/>
</dbReference>
<gene>
    <name evidence="2" type="ORF">JCM7686_pAMI8p003</name>
</gene>
<dbReference type="EMBL" id="CP006655">
    <property type="protein sequence ID" value="AGT11504.1"/>
    <property type="molecule type" value="Genomic_DNA"/>
</dbReference>
<organism evidence="2 3">
    <name type="scientific">Paracoccus aminophilus JCM 7686</name>
    <dbReference type="NCBI Taxonomy" id="1367847"/>
    <lineage>
        <taxon>Bacteria</taxon>
        <taxon>Pseudomonadati</taxon>
        <taxon>Pseudomonadota</taxon>
        <taxon>Alphaproteobacteria</taxon>
        <taxon>Rhodobacterales</taxon>
        <taxon>Paracoccaceae</taxon>
        <taxon>Paracoccus</taxon>
    </lineage>
</organism>
<accession>S5XVG6</accession>
<dbReference type="PANTHER" id="PTHR13696:SF98">
    <property type="entry name" value="PLASMID PARTITION PROTEIN A"/>
    <property type="match status" value="1"/>
</dbReference>
<evidence type="ECO:0000313" key="3">
    <source>
        <dbReference type="Proteomes" id="UP000015480"/>
    </source>
</evidence>
<dbReference type="PANTHER" id="PTHR13696">
    <property type="entry name" value="P-LOOP CONTAINING NUCLEOSIDE TRIPHOSPHATE HYDROLASE"/>
    <property type="match status" value="1"/>
</dbReference>
<evidence type="ECO:0000259" key="1">
    <source>
        <dbReference type="Pfam" id="PF13614"/>
    </source>
</evidence>
<dbReference type="InterPro" id="IPR025669">
    <property type="entry name" value="AAA_dom"/>
</dbReference>
<dbReference type="PATRIC" id="fig|1367847.3.peg.4485"/>
<dbReference type="OrthoDB" id="9777757at2"/>
<dbReference type="Proteomes" id="UP000015480">
    <property type="component" value="Plasmid pAMI8"/>
</dbReference>
<reference evidence="2 3" key="1">
    <citation type="journal article" date="2014" name="BMC Genomics">
        <title>Architecture and functions of a multipartite genome of the methylotrophic bacterium Paracoccus aminophilus JCM 7686, containing primary and secondary chromids.</title>
        <authorList>
            <person name="Dziewit L."/>
            <person name="Czarnecki J."/>
            <person name="Wibberg D."/>
            <person name="Radlinska M."/>
            <person name="Mrozek P."/>
            <person name="Szymczak M."/>
            <person name="Schluter A."/>
            <person name="Puhler A."/>
            <person name="Bartosik D."/>
        </authorList>
    </citation>
    <scope>NUCLEOTIDE SEQUENCE [LARGE SCALE GENOMIC DNA]</scope>
    <source>
        <strain evidence="2">JCM 7686</strain>
        <plasmid evidence="3">Plasmid pAMI8</plasmid>
    </source>
</reference>
<evidence type="ECO:0000313" key="2">
    <source>
        <dbReference type="EMBL" id="AGT11504.1"/>
    </source>
</evidence>
<dbReference type="KEGG" id="pami:JCM7686_pAMI8p003"/>
<dbReference type="InterPro" id="IPR050678">
    <property type="entry name" value="DNA_Partitioning_ATPase"/>
</dbReference>
<proteinExistence type="predicted"/>
<name>S5XVG6_PARAH</name>
<dbReference type="NCBIfam" id="TIGR03453">
    <property type="entry name" value="partition_RepA"/>
    <property type="match status" value="1"/>
</dbReference>
<feature type="domain" description="AAA" evidence="1">
    <location>
        <begin position="114"/>
        <end position="286"/>
    </location>
</feature>
<protein>
    <submittedName>
        <fullName evidence="2">Replication protein A</fullName>
    </submittedName>
</protein>
<geneLocation type="plasmid" evidence="2 3">
    <name>pAMI8</name>
</geneLocation>
<sequence>MRESVRIDQAIRENADILDAALESHLRKTFLPDSRKTLRTFSSAEAAELLGLSQSHLRKLHFDGKLPAIEADGRARRQYRAEDLLEMRDALAAAAKSGTSARFLPGRRPGDKLQVIAIANYKGGSSKTTASIHLAQRLALRGYRVLAIDIDPQASLTSMFGYRAEIEFASGGTIYDAIRYADPVPLRNVIIKTYFPNLDLAPAGLRLADFEHETPIAIRQQVDPPFYLRLPMALQQVDADYDVVIIDCPPQLGFLTLSAMVSATTMLITVIPSMLDVASMSQFLQMASGLLAVVAKYDVDMSYDFLRFMITRYEPSDGPQTQMAALLRSLFGKQVMVETFLKSTAISDAGLTQQTLYEVDRAQFHRNTYDRAVESINGVANELETMIQSAWGRT</sequence>
<dbReference type="Gene3D" id="3.40.50.300">
    <property type="entry name" value="P-loop containing nucleotide triphosphate hydrolases"/>
    <property type="match status" value="1"/>
</dbReference>
<dbReference type="Pfam" id="PF13614">
    <property type="entry name" value="AAA_31"/>
    <property type="match status" value="1"/>
</dbReference>
<dbReference type="HOGENOM" id="CLU_037612_9_0_5"/>
<keyword evidence="3" id="KW-1185">Reference proteome</keyword>
<dbReference type="AlphaFoldDB" id="S5XVG6"/>